<proteinExistence type="predicted"/>
<evidence type="ECO:0000313" key="1">
    <source>
        <dbReference type="Proteomes" id="UP000038045"/>
    </source>
</evidence>
<sequence length="561" mass="66783">MGQNCSSCLLCRRKCKDKEEKITSIEIVFNSSDLTSLILDYLTDHRDRKNFELVCRQFYHYSKNKINYTSKMFHECKFKELIYVCTNVNYNSKFYFSDNTLIVRLDASPSFQRYGKVIYKRKIEHLLLGMEGLFFEGLVHEHMNILKGFKCPSRIKYLSLNTPLYYGNPLEIFKYVKTLKPHTLIFDIHELERTHYNFLQLFSRLIPRNEVILIPKSVKNIHLRHIDSKFLKFLVEGLTNFGEKELDNLEVKLIHSKIYYSNPSDRYYFMKFISYFKNVHISMINNFVYDINTPMGRFLNECNNISNLNIRLHLNLYEDIFLNPERSVRSRTSLIFCQVSDLFLNISKLVVDKTNTFPPFNDKEMDNLCLNLIRMKKLHTMCIDFEFIKSLNFFERFVSSLNKSVVRIKINRCSKMRWNHLLLLSKYCQQITCLSLKGIKSRQIRIKDILNRFGNLYLLDMKYAPSYKFSIILKDLTLKIKETDKYKLKWPNILVLCIFCPEVTNDQKNFLQSVIENTPRKCGQAVIFNEAFSNEKLKFVMQKCSGCYNNFYSTGEKYYTF</sequence>
<reference evidence="2" key="1">
    <citation type="submission" date="2017-02" db="UniProtKB">
        <authorList>
            <consortium name="WormBaseParasite"/>
        </authorList>
    </citation>
    <scope>IDENTIFICATION</scope>
</reference>
<organism evidence="1 2">
    <name type="scientific">Parastrongyloides trichosuri</name>
    <name type="common">Possum-specific nematode worm</name>
    <dbReference type="NCBI Taxonomy" id="131310"/>
    <lineage>
        <taxon>Eukaryota</taxon>
        <taxon>Metazoa</taxon>
        <taxon>Ecdysozoa</taxon>
        <taxon>Nematoda</taxon>
        <taxon>Chromadorea</taxon>
        <taxon>Rhabditida</taxon>
        <taxon>Tylenchina</taxon>
        <taxon>Panagrolaimomorpha</taxon>
        <taxon>Strongyloidoidea</taxon>
        <taxon>Strongyloididae</taxon>
        <taxon>Parastrongyloides</taxon>
    </lineage>
</organism>
<name>A0A0N4ZNV2_PARTI</name>
<accession>A0A0N4ZNV2</accession>
<dbReference type="WBParaSite" id="PTRK_0001021500.1">
    <property type="protein sequence ID" value="PTRK_0001021500.1"/>
    <property type="gene ID" value="PTRK_0001021500"/>
</dbReference>
<keyword evidence="1" id="KW-1185">Reference proteome</keyword>
<protein>
    <submittedName>
        <fullName evidence="2">F-box domain-containing protein</fullName>
    </submittedName>
</protein>
<dbReference type="AlphaFoldDB" id="A0A0N4ZNV2"/>
<evidence type="ECO:0000313" key="2">
    <source>
        <dbReference type="WBParaSite" id="PTRK_0001021500.1"/>
    </source>
</evidence>
<dbReference type="Proteomes" id="UP000038045">
    <property type="component" value="Unplaced"/>
</dbReference>
<dbReference type="Gene3D" id="1.20.1280.50">
    <property type="match status" value="1"/>
</dbReference>